<feature type="region of interest" description="Disordered" evidence="6">
    <location>
        <begin position="660"/>
        <end position="691"/>
    </location>
</feature>
<feature type="compositionally biased region" description="Low complexity" evidence="6">
    <location>
        <begin position="483"/>
        <end position="506"/>
    </location>
</feature>
<keyword evidence="3" id="KW-0235">DNA replication</keyword>
<dbReference type="InterPro" id="IPR045667">
    <property type="entry name" value="ORC3_N"/>
</dbReference>
<feature type="compositionally biased region" description="Basic residues" evidence="6">
    <location>
        <begin position="251"/>
        <end position="260"/>
    </location>
</feature>
<dbReference type="InterPro" id="IPR040855">
    <property type="entry name" value="ORC_WH_C"/>
</dbReference>
<comment type="subcellular location">
    <subcellularLocation>
        <location evidence="1">Nucleus</location>
    </subcellularLocation>
</comment>
<dbReference type="InterPro" id="IPR020795">
    <property type="entry name" value="ORC3"/>
</dbReference>
<dbReference type="GO" id="GO:0031261">
    <property type="term" value="C:DNA replication preinitiation complex"/>
    <property type="evidence" value="ECO:0007669"/>
    <property type="project" value="TreeGrafter"/>
</dbReference>
<feature type="domain" description="Origin recognition complex subunit 3 winged helix C-terminal" evidence="8">
    <location>
        <begin position="821"/>
        <end position="923"/>
    </location>
</feature>
<feature type="compositionally biased region" description="Low complexity" evidence="6">
    <location>
        <begin position="660"/>
        <end position="685"/>
    </location>
</feature>
<dbReference type="CDD" id="cd20704">
    <property type="entry name" value="Orc3"/>
    <property type="match status" value="2"/>
</dbReference>
<accession>A0AA85J4D5</accession>
<feature type="region of interest" description="Disordered" evidence="6">
    <location>
        <begin position="481"/>
        <end position="514"/>
    </location>
</feature>
<feature type="compositionally biased region" description="Basic and acidic residues" evidence="6">
    <location>
        <begin position="264"/>
        <end position="273"/>
    </location>
</feature>
<evidence type="ECO:0000256" key="3">
    <source>
        <dbReference type="ARBA" id="ARBA00022705"/>
    </source>
</evidence>
<dbReference type="GO" id="GO:0005664">
    <property type="term" value="C:nuclear origin of replication recognition complex"/>
    <property type="evidence" value="ECO:0007669"/>
    <property type="project" value="InterPro"/>
</dbReference>
<evidence type="ECO:0008006" key="11">
    <source>
        <dbReference type="Google" id="ProtNLM"/>
    </source>
</evidence>
<dbReference type="Pfam" id="PF07034">
    <property type="entry name" value="ORC3_N"/>
    <property type="match status" value="1"/>
</dbReference>
<feature type="region of interest" description="Disordered" evidence="6">
    <location>
        <begin position="192"/>
        <end position="290"/>
    </location>
</feature>
<protein>
    <recommendedName>
        <fullName evidence="11">Origin recognition complex subunit 3</fullName>
    </recommendedName>
</protein>
<name>A0AA85J4D5_TRIRE</name>
<feature type="compositionally biased region" description="Polar residues" evidence="6">
    <location>
        <begin position="223"/>
        <end position="233"/>
    </location>
</feature>
<dbReference type="WBParaSite" id="TREG1_127970.1">
    <property type="protein sequence ID" value="TREG1_127970.1"/>
    <property type="gene ID" value="TREG1_127970"/>
</dbReference>
<keyword evidence="9" id="KW-1185">Reference proteome</keyword>
<evidence type="ECO:0000313" key="10">
    <source>
        <dbReference type="WBParaSite" id="TREG1_127970.1"/>
    </source>
</evidence>
<keyword evidence="5" id="KW-0539">Nucleus</keyword>
<dbReference type="GO" id="GO:0005656">
    <property type="term" value="C:nuclear pre-replicative complex"/>
    <property type="evidence" value="ECO:0007669"/>
    <property type="project" value="TreeGrafter"/>
</dbReference>
<sequence length="932" mass="104276">MADFTVYHGSGKGPEDVPNKRYNQFRDTWKILSSRIEVQTRCLTTNVFTDVYKYIEDSHNSWLTSHHSEEQCTHNIDQIPTAVLLAGVNTPDHSVIYGHLKNLVLENHGHVAIISPGANVTSVRSLVSLVVQQLSNDSCQGTWCVKDSDDDHEDLPGISTTSSLKNFTPSTRSSYLALIEWYYSRIQQYTDTNVSGSPKFKTPAPPTTPRGGGGGSGRTPRSLSQPRLLSKLQQPYPDSPRPGTPRGGAGRGRRSSRFSSHRSTSHDFDDIKQSDSVPSTPDMENISMQRQRPSLKPLVIILTEIESIPTQVLCDFIELTSFYFTGRIKGREYALPINFVFGLSTTPEMVFESRINASTLSRLTIRRFAVPPPSAFMEVVMKEVIHFPGVHPTYSILSYLIDGIFLCLDYSVKNFLQRLKFCILEHYLKTPHPELLILPLDGVRQYLSSLDSKSLAQIVSIDYPSLANSVLNTEANIVGTADSTSSTSTPASPLPSSSSTCQSPSSRGRRSSHHSTSRLIDKIIQHLETHLKLQYLVPRVLNWLLIIISPVTVRPLGKNMSDLYRLWLKNGLTQSEEYTMTMNLFNGISKEAFVNAIHEAYAYLLNESTSCCSTPSTSTRNTSLWSSALASIESDGKACLTALTHDTLQWHNKLSIASQEPMNKPQQQQQLQQQSNESESSTPQSTKSFTGFNTTRKISLRNLRQHLQEFAAASPGRSNVATTLTTTRTTSSSYDNKTEWDITRKEFLQWIQAKLNELIPIMNKLPLHEVFYGPLSYDSSSSSSSPALTNTSHPSSIHSQSSLSSAAFIRRRLNPTYQLYLQQALINPAIYLQIPEMKLSMSQSTSSKLFDLCILYKLLIETSRMVNLYDWLMAFATVLGESVDLENPPSQEIQCRFLQGLAELHFLGCIKSTHRKIDHVMRLPLISNIIEA</sequence>
<feature type="region of interest" description="Disordered" evidence="6">
    <location>
        <begin position="710"/>
        <end position="734"/>
    </location>
</feature>
<feature type="compositionally biased region" description="Low complexity" evidence="6">
    <location>
        <begin position="722"/>
        <end position="733"/>
    </location>
</feature>
<dbReference type="Pfam" id="PF18137">
    <property type="entry name" value="WHD_ORC"/>
    <property type="match status" value="1"/>
</dbReference>
<evidence type="ECO:0000256" key="2">
    <source>
        <dbReference type="ARBA" id="ARBA00010977"/>
    </source>
</evidence>
<evidence type="ECO:0000256" key="6">
    <source>
        <dbReference type="SAM" id="MobiDB-lite"/>
    </source>
</evidence>
<feature type="domain" description="Origin recognition complex subunit 3 N-terminal" evidence="7">
    <location>
        <begin position="11"/>
        <end position="431"/>
    </location>
</feature>
<dbReference type="GO" id="GO:0003688">
    <property type="term" value="F:DNA replication origin binding"/>
    <property type="evidence" value="ECO:0007669"/>
    <property type="project" value="TreeGrafter"/>
</dbReference>
<dbReference type="AlphaFoldDB" id="A0AA85J4D5"/>
<evidence type="ECO:0000259" key="8">
    <source>
        <dbReference type="Pfam" id="PF18137"/>
    </source>
</evidence>
<dbReference type="GO" id="GO:0006270">
    <property type="term" value="P:DNA replication initiation"/>
    <property type="evidence" value="ECO:0007669"/>
    <property type="project" value="TreeGrafter"/>
</dbReference>
<evidence type="ECO:0000256" key="4">
    <source>
        <dbReference type="ARBA" id="ARBA00023125"/>
    </source>
</evidence>
<keyword evidence="4" id="KW-0238">DNA-binding</keyword>
<organism evidence="9 10">
    <name type="scientific">Trichobilharzia regenti</name>
    <name type="common">Nasal bird schistosome</name>
    <dbReference type="NCBI Taxonomy" id="157069"/>
    <lineage>
        <taxon>Eukaryota</taxon>
        <taxon>Metazoa</taxon>
        <taxon>Spiralia</taxon>
        <taxon>Lophotrochozoa</taxon>
        <taxon>Platyhelminthes</taxon>
        <taxon>Trematoda</taxon>
        <taxon>Digenea</taxon>
        <taxon>Strigeidida</taxon>
        <taxon>Schistosomatoidea</taxon>
        <taxon>Schistosomatidae</taxon>
        <taxon>Trichobilharzia</taxon>
    </lineage>
</organism>
<evidence type="ECO:0000256" key="5">
    <source>
        <dbReference type="ARBA" id="ARBA00023242"/>
    </source>
</evidence>
<dbReference type="Proteomes" id="UP000050795">
    <property type="component" value="Unassembled WGS sequence"/>
</dbReference>
<evidence type="ECO:0000259" key="7">
    <source>
        <dbReference type="Pfam" id="PF07034"/>
    </source>
</evidence>
<comment type="similarity">
    <text evidence="2">Belongs to the ORC3 family.</text>
</comment>
<evidence type="ECO:0000313" key="9">
    <source>
        <dbReference type="Proteomes" id="UP000050795"/>
    </source>
</evidence>
<reference evidence="9" key="1">
    <citation type="submission" date="2022-06" db="EMBL/GenBank/DDBJ databases">
        <authorList>
            <person name="Berger JAMES D."/>
            <person name="Berger JAMES D."/>
        </authorList>
    </citation>
    <scope>NUCLEOTIDE SEQUENCE [LARGE SCALE GENOMIC DNA]</scope>
</reference>
<evidence type="ECO:0000256" key="1">
    <source>
        <dbReference type="ARBA" id="ARBA00004123"/>
    </source>
</evidence>
<dbReference type="PANTHER" id="PTHR12748">
    <property type="entry name" value="ORIGIN RECOGNITION COMPLEX SUBUNIT 3"/>
    <property type="match status" value="1"/>
</dbReference>
<reference evidence="10" key="2">
    <citation type="submission" date="2023-11" db="UniProtKB">
        <authorList>
            <consortium name="WormBaseParasite"/>
        </authorList>
    </citation>
    <scope>IDENTIFICATION</scope>
</reference>
<proteinExistence type="inferred from homology"/>
<dbReference type="PANTHER" id="PTHR12748:SF0">
    <property type="entry name" value="ORIGIN RECOGNITION COMPLEX SUBUNIT 3"/>
    <property type="match status" value="1"/>
</dbReference>